<reference evidence="1" key="1">
    <citation type="submission" date="2022-04" db="EMBL/GenBank/DDBJ databases">
        <title>Genome of the entomopathogenic fungus Entomophthora muscae.</title>
        <authorList>
            <person name="Elya C."/>
            <person name="Lovett B.R."/>
            <person name="Lee E."/>
            <person name="Macias A.M."/>
            <person name="Hajek A.E."/>
            <person name="De Bivort B.L."/>
            <person name="Kasson M.T."/>
            <person name="De Fine Licht H.H."/>
            <person name="Stajich J.E."/>
        </authorList>
    </citation>
    <scope>NUCLEOTIDE SEQUENCE</scope>
    <source>
        <strain evidence="1">Berkeley</strain>
    </source>
</reference>
<name>A0ACC2RRA1_9FUNG</name>
<proteinExistence type="predicted"/>
<gene>
    <name evidence="1" type="primary">SWI1</name>
    <name evidence="1" type="ORF">DSO57_1032900</name>
</gene>
<organism evidence="1 2">
    <name type="scientific">Entomophthora muscae</name>
    <dbReference type="NCBI Taxonomy" id="34485"/>
    <lineage>
        <taxon>Eukaryota</taxon>
        <taxon>Fungi</taxon>
        <taxon>Fungi incertae sedis</taxon>
        <taxon>Zoopagomycota</taxon>
        <taxon>Entomophthoromycotina</taxon>
        <taxon>Entomophthoromycetes</taxon>
        <taxon>Entomophthorales</taxon>
        <taxon>Entomophthoraceae</taxon>
        <taxon>Entomophthora</taxon>
    </lineage>
</organism>
<accession>A0ACC2RRA1</accession>
<evidence type="ECO:0000313" key="1">
    <source>
        <dbReference type="EMBL" id="KAJ9052566.1"/>
    </source>
</evidence>
<keyword evidence="2" id="KW-1185">Reference proteome</keyword>
<comment type="caution">
    <text evidence="1">The sequence shown here is derived from an EMBL/GenBank/DDBJ whole genome shotgun (WGS) entry which is preliminary data.</text>
</comment>
<sequence>MESGYPPFHPKNPTSTDERPVAFKPGFVNNSEMAAPNSFGAQGGFNNEVTTASSFEPSQYMPQYFMSNPNDVNLSGLDHNYLNSVNNMHMMNQNFFYGQNQGMNLSAPMPYSNGLGTGAMMTPQGIMNVNSFSGHSFGQYGSLPTTNNGFQPQMLAQSHKMLPTQPLQVSFHPAMNGMYIPSNSSIAHMSEMGPRLNASLPRSGPMHQQNDPNSQQSTNFYNLSNYSQAFSNQMVNFNIGHQAPNSGVSISQKGLETLVQQVTLAGQQPSPAHHPMAYLMPQRAAQAHQQPTLPSQATSAGQQYYIPGQQQGYQQGHQPSIQQVQRGTPVQQHGTPSSQRGTPKRQPSTPGSQRHTPVHQGALTPQLNTPGSQRGTPVHQGFLAPQLSSPGSQRGTPVRQGALAPQRSTPVAQVSPAATPHQTPSAPIRTPSDTFLRTSHQDSIPQKPIEPDQGKANLPASTSTDATLQNQHTSPPVSKTVSQESTPLQRDSPKDEDSGSTSSGHFSRSDSDKQEVLRQRCLESREEFYNLLNSISGYTENPKSPVMFNDQPIDLHALWSSCMEFGGPVECGKSKSWAKVRERLDVDCPQSKVPSRLKMIWRKYLLSLESFLYPNHIPVLDPKKKKSDSAAPKAPIKLEPKEHSFMVDSPVASTDSPEEPATKKARYEHPPRTQAYDYIPFVLRYDTYGGVNVAQLYNDRAIPDLPGGEVHIHSLTMSLLSQMPMAVSASLTTLLTISLSVPIILDDCSRLTEALIDLIKLEFSAAFPNPPIASDCTYESLSKQFYEGTPDLRSKPTQSMSSITRLILIFTILRNFSFVPVNQLHLAKQTDLVGWFFLVVHSQFPKDCLAESLEIRKHLLVFLSNIIGYWIIDKDALKPTSRLPTQLPPQKLLDFICEFLQISSSPVYPSLALECLAKLTTFDNHRMLLAAAPLAPRCRSTLKTLSEILQDHFSNETEPIDEQKLVYLLHLLMSILNLINILGGGCDFPLFLPATLIRTAKWLARLEAFERGLKEPRMSKASIPNPSSYMNKVPLSKADRQDVLVSLAMRALLALNALFTLPSSQGSNLGGSNLLVSHRGTLVELMALPSIDATLTSYINTILNPVGNFLCPSTKLD</sequence>
<dbReference type="Proteomes" id="UP001165960">
    <property type="component" value="Unassembled WGS sequence"/>
</dbReference>
<dbReference type="EMBL" id="QTSX02006641">
    <property type="protein sequence ID" value="KAJ9052566.1"/>
    <property type="molecule type" value="Genomic_DNA"/>
</dbReference>
<evidence type="ECO:0000313" key="2">
    <source>
        <dbReference type="Proteomes" id="UP001165960"/>
    </source>
</evidence>
<protein>
    <submittedName>
        <fullName evidence="1">Component of SWI/SNF global activator complex</fullName>
    </submittedName>
</protein>